<evidence type="ECO:0000256" key="1">
    <source>
        <dbReference type="PROSITE-ProRule" id="PRU00339"/>
    </source>
</evidence>
<dbReference type="Gene3D" id="1.10.10.10">
    <property type="entry name" value="Winged helix-like DNA-binding domain superfamily/Winged helix DNA-binding domain"/>
    <property type="match status" value="1"/>
</dbReference>
<dbReference type="PROSITE" id="PS50005">
    <property type="entry name" value="TPR"/>
    <property type="match status" value="1"/>
</dbReference>
<dbReference type="SUPFAM" id="SSF48452">
    <property type="entry name" value="TPR-like"/>
    <property type="match status" value="1"/>
</dbReference>
<evidence type="ECO:0008006" key="4">
    <source>
        <dbReference type="Google" id="ProtNLM"/>
    </source>
</evidence>
<sequence length="577" mass="62820">MCAAPRSSSQITVPWAEWEQSIRALLEVGKGQAALRTIGQALENGQPATDLLELLNLADVLGGPLEAGALRLRLRLLSNASGAQEIERVARPLLDVTGPGLGGAAFLHPYLAWALSQREAYGQALVHAEYALQDEGQLTPRERSLAWRMKGLALNRLNPDHLDPDPVNLHSAWDAAFQQALQGIQGWGRALILVDLGGLHSRRGDEGRAMRAFSEALPLVPPGRPELRAQTLNNMGMICLRAGQLDEAEGYFGQEARVRGASRSRALCGQGAVRRTRGEWDRAAALYRQAARLAAKTGDADDLRQARRGLGHTQRLAGQPMTALDTLQGAALTTAADRESGQSWVNVDVAAALVTLPALDPPQVRAALTHTGPLDREETERAAVVQAELTRRENKPQEACAAVARLDRTSLWIREEAHAFAELFGLLPANLRPEPLPRPGRTAVALRVLGLPEVRVNGRRVSLPPLEMTLLAALHDAGGELSTDGLIEVLRDSRPRTPRAAAQRVSKTVRQLRVALGWEASVQNAPGRYWLDPLTVWTSDLQDARRRGVPVESFLAGVSLPWATEREQELRQIDSDF</sequence>
<dbReference type="EMBL" id="JAPMIV010000054">
    <property type="protein sequence ID" value="MDV6376279.1"/>
    <property type="molecule type" value="Genomic_DNA"/>
</dbReference>
<dbReference type="Pfam" id="PF13176">
    <property type="entry name" value="TPR_7"/>
    <property type="match status" value="1"/>
</dbReference>
<organism evidence="2 3">
    <name type="scientific">Deinococcus arenicola</name>
    <dbReference type="NCBI Taxonomy" id="2994950"/>
    <lineage>
        <taxon>Bacteria</taxon>
        <taxon>Thermotogati</taxon>
        <taxon>Deinococcota</taxon>
        <taxon>Deinococci</taxon>
        <taxon>Deinococcales</taxon>
        <taxon>Deinococcaceae</taxon>
        <taxon>Deinococcus</taxon>
    </lineage>
</organism>
<feature type="repeat" description="TPR" evidence="1">
    <location>
        <begin position="190"/>
        <end position="223"/>
    </location>
</feature>
<protein>
    <recommendedName>
        <fullName evidence="4">Tetratricopeptide repeat protein</fullName>
    </recommendedName>
</protein>
<evidence type="ECO:0000313" key="3">
    <source>
        <dbReference type="Proteomes" id="UP001276150"/>
    </source>
</evidence>
<dbReference type="SMART" id="SM00028">
    <property type="entry name" value="TPR"/>
    <property type="match status" value="3"/>
</dbReference>
<dbReference type="Proteomes" id="UP001276150">
    <property type="component" value="Unassembled WGS sequence"/>
</dbReference>
<name>A0ABU4DX71_9DEIO</name>
<proteinExistence type="predicted"/>
<dbReference type="InterPro" id="IPR019734">
    <property type="entry name" value="TPR_rpt"/>
</dbReference>
<keyword evidence="1" id="KW-0802">TPR repeat</keyword>
<accession>A0ABU4DX71</accession>
<dbReference type="InterPro" id="IPR036388">
    <property type="entry name" value="WH-like_DNA-bd_sf"/>
</dbReference>
<dbReference type="RefSeq" id="WP_317641632.1">
    <property type="nucleotide sequence ID" value="NZ_JAPMIV010000054.1"/>
</dbReference>
<keyword evidence="3" id="KW-1185">Reference proteome</keyword>
<reference evidence="2 3" key="1">
    <citation type="submission" date="2022-11" db="EMBL/GenBank/DDBJ databases">
        <title>Deinococcus ZS9-10, Low Temperature and Draught-tolerating, UV-resistant Bacteria from Continental Antarctica.</title>
        <authorList>
            <person name="Cheng L."/>
        </authorList>
    </citation>
    <scope>NUCLEOTIDE SEQUENCE [LARGE SCALE GENOMIC DNA]</scope>
    <source>
        <strain evidence="2 3">ZS9-10</strain>
    </source>
</reference>
<dbReference type="InterPro" id="IPR011990">
    <property type="entry name" value="TPR-like_helical_dom_sf"/>
</dbReference>
<comment type="caution">
    <text evidence="2">The sequence shown here is derived from an EMBL/GenBank/DDBJ whole genome shotgun (WGS) entry which is preliminary data.</text>
</comment>
<gene>
    <name evidence="2" type="ORF">ORD21_16915</name>
</gene>
<evidence type="ECO:0000313" key="2">
    <source>
        <dbReference type="EMBL" id="MDV6376279.1"/>
    </source>
</evidence>
<dbReference type="Gene3D" id="1.25.40.10">
    <property type="entry name" value="Tetratricopeptide repeat domain"/>
    <property type="match status" value="2"/>
</dbReference>